<evidence type="ECO:0000313" key="11">
    <source>
        <dbReference type="EMBL" id="KAF2721440.1"/>
    </source>
</evidence>
<accession>A0A9P4UQV9</accession>
<comment type="caution">
    <text evidence="11">The sequence shown here is derived from an EMBL/GenBank/DDBJ whole genome shotgun (WGS) entry which is preliminary data.</text>
</comment>
<proteinExistence type="inferred from homology"/>
<dbReference type="FunFam" id="3.90.190.10:FF:000035">
    <property type="entry name" value="Tyrosine phosphatase, putative"/>
    <property type="match status" value="1"/>
</dbReference>
<dbReference type="InterPro" id="IPR020422">
    <property type="entry name" value="TYR_PHOSPHATASE_DUAL_dom"/>
</dbReference>
<sequence length="375" mass="41043">MGSLLSPTFDRAAHRITTSESCSHDAGFDEGNDMYFRTGNYAGSDDALEAAAAVDEKSRPPSPPSRETTPPDVRKRHANCPPRLKPLTPPVNYGTVTRDKVFRSAFPAEKNVDFMRSIGIKSIVCLVDTEPSQAYTDYVDGSKLACFSVQVEANKEGRSGTTAESMYEALMFILDGRNHPVMIHCNQGRHRTGCLVACLRLMQGWSLDDAIIEYNTYASPKSRPGDIAFIRSFDTAGLLCYARENGHFDREPLRLADPSTVTTLDSLLEVLKHGGVPPLDSSSSDRSDSSIQTNLSSGTLAQSAYSAFDPTRPTSDVPFSKAQSFDEGDVDYHHSPPASYADMNAGETQIHITPFDEDMEDADDMDDAFTPWAQA</sequence>
<dbReference type="InterPro" id="IPR016130">
    <property type="entry name" value="Tyr_Pase_AS"/>
</dbReference>
<dbReference type="AlphaFoldDB" id="A0A9P4UQV9"/>
<evidence type="ECO:0000256" key="6">
    <source>
        <dbReference type="ARBA" id="ARBA00047342"/>
    </source>
</evidence>
<keyword evidence="12" id="KW-1185">Reference proteome</keyword>
<dbReference type="EMBL" id="MU003790">
    <property type="protein sequence ID" value="KAF2721440.1"/>
    <property type="molecule type" value="Genomic_DNA"/>
</dbReference>
<evidence type="ECO:0000256" key="4">
    <source>
        <dbReference type="ARBA" id="ARBA00022801"/>
    </source>
</evidence>
<evidence type="ECO:0000256" key="8">
    <source>
        <dbReference type="SAM" id="MobiDB-lite"/>
    </source>
</evidence>
<dbReference type="OrthoDB" id="6375174at2759"/>
<comment type="catalytic activity">
    <reaction evidence="7">
        <text>1,5-bis(diphospho)-1D-myo-inositol 2,3,4,6-tetrakisphosphate + H2O = 1-diphospho-1D-myo-inositol 2,3,4,5,6-pentakisphosphate + phosphate + 2 H(+)</text>
        <dbReference type="Rhea" id="RHEA:79699"/>
        <dbReference type="ChEBI" id="CHEBI:15377"/>
        <dbReference type="ChEBI" id="CHEBI:15378"/>
        <dbReference type="ChEBI" id="CHEBI:43474"/>
        <dbReference type="ChEBI" id="CHEBI:74946"/>
        <dbReference type="ChEBI" id="CHEBI:77983"/>
        <dbReference type="EC" id="3.6.1.52"/>
    </reaction>
    <physiologicalReaction direction="left-to-right" evidence="7">
        <dbReference type="Rhea" id="RHEA:79700"/>
    </physiologicalReaction>
</comment>
<evidence type="ECO:0000313" key="12">
    <source>
        <dbReference type="Proteomes" id="UP000799441"/>
    </source>
</evidence>
<evidence type="ECO:0000256" key="2">
    <source>
        <dbReference type="ARBA" id="ARBA00012527"/>
    </source>
</evidence>
<dbReference type="Proteomes" id="UP000799441">
    <property type="component" value="Unassembled WGS sequence"/>
</dbReference>
<dbReference type="PANTHER" id="PTHR31126">
    <property type="entry name" value="TYROSINE-PROTEIN PHOSPHATASE"/>
    <property type="match status" value="1"/>
</dbReference>
<reference evidence="11" key="1">
    <citation type="journal article" date="2020" name="Stud. Mycol.">
        <title>101 Dothideomycetes genomes: a test case for predicting lifestyles and emergence of pathogens.</title>
        <authorList>
            <person name="Haridas S."/>
            <person name="Albert R."/>
            <person name="Binder M."/>
            <person name="Bloem J."/>
            <person name="Labutti K."/>
            <person name="Salamov A."/>
            <person name="Andreopoulos B."/>
            <person name="Baker S."/>
            <person name="Barry K."/>
            <person name="Bills G."/>
            <person name="Bluhm B."/>
            <person name="Cannon C."/>
            <person name="Castanera R."/>
            <person name="Culley D."/>
            <person name="Daum C."/>
            <person name="Ezra D."/>
            <person name="Gonzalez J."/>
            <person name="Henrissat B."/>
            <person name="Kuo A."/>
            <person name="Liang C."/>
            <person name="Lipzen A."/>
            <person name="Lutzoni F."/>
            <person name="Magnuson J."/>
            <person name="Mondo S."/>
            <person name="Nolan M."/>
            <person name="Ohm R."/>
            <person name="Pangilinan J."/>
            <person name="Park H.-J."/>
            <person name="Ramirez L."/>
            <person name="Alfaro M."/>
            <person name="Sun H."/>
            <person name="Tritt A."/>
            <person name="Yoshinaga Y."/>
            <person name="Zwiers L.-H."/>
            <person name="Turgeon B."/>
            <person name="Goodwin S."/>
            <person name="Spatafora J."/>
            <person name="Crous P."/>
            <person name="Grigoriev I."/>
        </authorList>
    </citation>
    <scope>NUCLEOTIDE SEQUENCE</scope>
    <source>
        <strain evidence="11">CBS 116435</strain>
    </source>
</reference>
<feature type="compositionally biased region" description="Acidic residues" evidence="8">
    <location>
        <begin position="355"/>
        <end position="367"/>
    </location>
</feature>
<dbReference type="PROSITE" id="PS00383">
    <property type="entry name" value="TYR_PHOSPHATASE_1"/>
    <property type="match status" value="1"/>
</dbReference>
<evidence type="ECO:0000256" key="7">
    <source>
        <dbReference type="ARBA" id="ARBA00047927"/>
    </source>
</evidence>
<dbReference type="InterPro" id="IPR029021">
    <property type="entry name" value="Prot-tyrosine_phosphatase-like"/>
</dbReference>
<feature type="region of interest" description="Disordered" evidence="8">
    <location>
        <begin position="54"/>
        <end position="91"/>
    </location>
</feature>
<feature type="domain" description="Tyrosine-protein phosphatase" evidence="9">
    <location>
        <begin position="92"/>
        <end position="242"/>
    </location>
</feature>
<gene>
    <name evidence="11" type="ORF">K431DRAFT_284812</name>
</gene>
<comment type="catalytic activity">
    <reaction evidence="6">
        <text>5-diphospho-1D-myo-inositol 1,2,3,4,6-pentakisphosphate + H2O = 1D-myo-inositol hexakisphosphate + phosphate + H(+)</text>
        <dbReference type="Rhea" id="RHEA:22384"/>
        <dbReference type="ChEBI" id="CHEBI:15377"/>
        <dbReference type="ChEBI" id="CHEBI:15378"/>
        <dbReference type="ChEBI" id="CHEBI:43474"/>
        <dbReference type="ChEBI" id="CHEBI:58130"/>
        <dbReference type="ChEBI" id="CHEBI:58628"/>
        <dbReference type="EC" id="3.6.1.52"/>
    </reaction>
    <physiologicalReaction direction="left-to-right" evidence="6">
        <dbReference type="Rhea" id="RHEA:22385"/>
    </physiologicalReaction>
</comment>
<dbReference type="GO" id="GO:0052840">
    <property type="term" value="F:inositol diphosphate tetrakisphosphate diphosphatase activity"/>
    <property type="evidence" value="ECO:0007669"/>
    <property type="project" value="TreeGrafter"/>
</dbReference>
<evidence type="ECO:0000256" key="5">
    <source>
        <dbReference type="ARBA" id="ARBA00044949"/>
    </source>
</evidence>
<dbReference type="PROSITE" id="PS50054">
    <property type="entry name" value="TYR_PHOSPHATASE_DUAL"/>
    <property type="match status" value="1"/>
</dbReference>
<comment type="subcellular location">
    <subcellularLocation>
        <location evidence="1">Cytoplasm</location>
    </subcellularLocation>
</comment>
<dbReference type="SUPFAM" id="SSF52799">
    <property type="entry name" value="(Phosphotyrosine protein) phosphatases II"/>
    <property type="match status" value="1"/>
</dbReference>
<dbReference type="InterPro" id="IPR000387">
    <property type="entry name" value="Tyr_Pase_dom"/>
</dbReference>
<dbReference type="Pfam" id="PF03162">
    <property type="entry name" value="Y_phosphatase2"/>
    <property type="match status" value="1"/>
</dbReference>
<feature type="region of interest" description="Disordered" evidence="8">
    <location>
        <begin position="307"/>
        <end position="342"/>
    </location>
</feature>
<feature type="domain" description="Tyrosine specific protein phosphatases" evidence="10">
    <location>
        <begin position="164"/>
        <end position="211"/>
    </location>
</feature>
<dbReference type="PROSITE" id="PS50056">
    <property type="entry name" value="TYR_PHOSPHATASE_2"/>
    <property type="match status" value="1"/>
</dbReference>
<evidence type="ECO:0000259" key="10">
    <source>
        <dbReference type="PROSITE" id="PS50056"/>
    </source>
</evidence>
<comment type="similarity">
    <text evidence="5">Belongs to the protein-tyrosine phosphatase family. Atypical dual-specificity phosphatase Siw14-like subfamily.</text>
</comment>
<organism evidence="11 12">
    <name type="scientific">Polychaeton citri CBS 116435</name>
    <dbReference type="NCBI Taxonomy" id="1314669"/>
    <lineage>
        <taxon>Eukaryota</taxon>
        <taxon>Fungi</taxon>
        <taxon>Dikarya</taxon>
        <taxon>Ascomycota</taxon>
        <taxon>Pezizomycotina</taxon>
        <taxon>Dothideomycetes</taxon>
        <taxon>Dothideomycetidae</taxon>
        <taxon>Capnodiales</taxon>
        <taxon>Capnodiaceae</taxon>
        <taxon>Polychaeton</taxon>
    </lineage>
</organism>
<protein>
    <recommendedName>
        <fullName evidence="2">diphosphoinositol-polyphosphate diphosphatase</fullName>
        <ecNumber evidence="2">3.6.1.52</ecNumber>
    </recommendedName>
</protein>
<evidence type="ECO:0000256" key="3">
    <source>
        <dbReference type="ARBA" id="ARBA00022490"/>
    </source>
</evidence>
<keyword evidence="3" id="KW-0963">Cytoplasm</keyword>
<evidence type="ECO:0000256" key="1">
    <source>
        <dbReference type="ARBA" id="ARBA00004496"/>
    </source>
</evidence>
<evidence type="ECO:0000259" key="9">
    <source>
        <dbReference type="PROSITE" id="PS50054"/>
    </source>
</evidence>
<dbReference type="GO" id="GO:0005737">
    <property type="term" value="C:cytoplasm"/>
    <property type="evidence" value="ECO:0007669"/>
    <property type="project" value="UniProtKB-SubCell"/>
</dbReference>
<name>A0A9P4UQV9_9PEZI</name>
<dbReference type="Gene3D" id="3.90.190.10">
    <property type="entry name" value="Protein tyrosine phosphatase superfamily"/>
    <property type="match status" value="1"/>
</dbReference>
<keyword evidence="4" id="KW-0378">Hydrolase</keyword>
<feature type="region of interest" description="Disordered" evidence="8">
    <location>
        <begin position="355"/>
        <end position="375"/>
    </location>
</feature>
<dbReference type="InterPro" id="IPR004861">
    <property type="entry name" value="Siw14-like"/>
</dbReference>
<dbReference type="PANTHER" id="PTHR31126:SF48">
    <property type="entry name" value="INOSITOL PHOSPHATASE SIW14"/>
    <property type="match status" value="1"/>
</dbReference>
<dbReference type="EC" id="3.6.1.52" evidence="2"/>
<dbReference type="GO" id="GO:0016791">
    <property type="term" value="F:phosphatase activity"/>
    <property type="evidence" value="ECO:0007669"/>
    <property type="project" value="TreeGrafter"/>
</dbReference>